<proteinExistence type="predicted"/>
<accession>A0A381V393</accession>
<evidence type="ECO:0008006" key="2">
    <source>
        <dbReference type="Google" id="ProtNLM"/>
    </source>
</evidence>
<protein>
    <recommendedName>
        <fullName evidence="2">DUF385 domain-containing protein</fullName>
    </recommendedName>
</protein>
<sequence>MDGSQIFFRLLNPFTRAIAKSPLHTIISRNIIVLIFPGKISGKTYSIPVSYLKSTNKELFCLTEKEYIWWRNLIDYNTIQILLEGKLLNAEVEVEFENDDLIAEKLTAMCFHSKIDAYFANVGFKNNIPIEEDIIAAASNMTLIKLSIN</sequence>
<gene>
    <name evidence="1" type="ORF">METZ01_LOCUS87710</name>
</gene>
<name>A0A381V393_9ZZZZ</name>
<organism evidence="1">
    <name type="scientific">marine metagenome</name>
    <dbReference type="NCBI Taxonomy" id="408172"/>
    <lineage>
        <taxon>unclassified sequences</taxon>
        <taxon>metagenomes</taxon>
        <taxon>ecological metagenomes</taxon>
    </lineage>
</organism>
<dbReference type="AlphaFoldDB" id="A0A381V393"/>
<dbReference type="EMBL" id="UINC01007738">
    <property type="protein sequence ID" value="SVA34856.1"/>
    <property type="molecule type" value="Genomic_DNA"/>
</dbReference>
<reference evidence="1" key="1">
    <citation type="submission" date="2018-05" db="EMBL/GenBank/DDBJ databases">
        <authorList>
            <person name="Lanie J.A."/>
            <person name="Ng W.-L."/>
            <person name="Kazmierczak K.M."/>
            <person name="Andrzejewski T.M."/>
            <person name="Davidsen T.M."/>
            <person name="Wayne K.J."/>
            <person name="Tettelin H."/>
            <person name="Glass J.I."/>
            <person name="Rusch D."/>
            <person name="Podicherti R."/>
            <person name="Tsui H.-C.T."/>
            <person name="Winkler M.E."/>
        </authorList>
    </citation>
    <scope>NUCLEOTIDE SEQUENCE</scope>
</reference>
<evidence type="ECO:0000313" key="1">
    <source>
        <dbReference type="EMBL" id="SVA34856.1"/>
    </source>
</evidence>